<sequence>MNLSLRRSTSALLASSLLLTIGRGATLPFMTIYLSRQYSLSVDLIGYAMTIALTIGVVFSLGFGILADKFDKKRYMLLAITAFASGFNCHSLVNNVTLVVLFFCPH</sequence>
<dbReference type="AlphaFoldDB" id="A0A377CIM8"/>
<dbReference type="Pfam" id="PF07690">
    <property type="entry name" value="MFS_1"/>
    <property type="match status" value="1"/>
</dbReference>
<dbReference type="GO" id="GO:0005886">
    <property type="term" value="C:plasma membrane"/>
    <property type="evidence" value="ECO:0007669"/>
    <property type="project" value="UniProtKB-SubCell"/>
</dbReference>
<gene>
    <name evidence="8" type="ORF">NCTC10429_03723</name>
</gene>
<evidence type="ECO:0000256" key="4">
    <source>
        <dbReference type="ARBA" id="ARBA00022692"/>
    </source>
</evidence>
<evidence type="ECO:0000256" key="7">
    <source>
        <dbReference type="SAM" id="Phobius"/>
    </source>
</evidence>
<evidence type="ECO:0000256" key="3">
    <source>
        <dbReference type="ARBA" id="ARBA00022475"/>
    </source>
</evidence>
<feature type="transmembrane region" description="Helical" evidence="7">
    <location>
        <begin position="44"/>
        <end position="66"/>
    </location>
</feature>
<dbReference type="EMBL" id="UGEX01000001">
    <property type="protein sequence ID" value="STL94805.1"/>
    <property type="molecule type" value="Genomic_DNA"/>
</dbReference>
<dbReference type="GO" id="GO:0071916">
    <property type="term" value="F:dipeptide transmembrane transporter activity"/>
    <property type="evidence" value="ECO:0007669"/>
    <property type="project" value="TreeGrafter"/>
</dbReference>
<proteinExistence type="predicted"/>
<dbReference type="InterPro" id="IPR036259">
    <property type="entry name" value="MFS_trans_sf"/>
</dbReference>
<dbReference type="SUPFAM" id="SSF103473">
    <property type="entry name" value="MFS general substrate transporter"/>
    <property type="match status" value="1"/>
</dbReference>
<evidence type="ECO:0000313" key="9">
    <source>
        <dbReference type="Proteomes" id="UP000254088"/>
    </source>
</evidence>
<reference evidence="8 9" key="1">
    <citation type="submission" date="2018-06" db="EMBL/GenBank/DDBJ databases">
        <authorList>
            <consortium name="Pathogen Informatics"/>
            <person name="Doyle S."/>
        </authorList>
    </citation>
    <scope>NUCLEOTIDE SEQUENCE [LARGE SCALE GENOMIC DNA]</scope>
    <source>
        <strain evidence="8 9">NCTC10429</strain>
    </source>
</reference>
<evidence type="ECO:0000256" key="5">
    <source>
        <dbReference type="ARBA" id="ARBA00022989"/>
    </source>
</evidence>
<keyword evidence="4 7" id="KW-0812">Transmembrane</keyword>
<dbReference type="Gene3D" id="1.20.1250.20">
    <property type="entry name" value="MFS general substrate transporter like domains"/>
    <property type="match status" value="1"/>
</dbReference>
<evidence type="ECO:0000313" key="8">
    <source>
        <dbReference type="EMBL" id="STL94805.1"/>
    </source>
</evidence>
<organism evidence="8 9">
    <name type="scientific">Escherichia coli</name>
    <dbReference type="NCBI Taxonomy" id="562"/>
    <lineage>
        <taxon>Bacteria</taxon>
        <taxon>Pseudomonadati</taxon>
        <taxon>Pseudomonadota</taxon>
        <taxon>Gammaproteobacteria</taxon>
        <taxon>Enterobacterales</taxon>
        <taxon>Enterobacteriaceae</taxon>
        <taxon>Escherichia</taxon>
    </lineage>
</organism>
<dbReference type="Proteomes" id="UP000254088">
    <property type="component" value="Unassembled WGS sequence"/>
</dbReference>
<protein>
    <submittedName>
        <fullName evidence="8">Major facilitator superfamily protein</fullName>
    </submittedName>
</protein>
<evidence type="ECO:0000256" key="6">
    <source>
        <dbReference type="ARBA" id="ARBA00023136"/>
    </source>
</evidence>
<dbReference type="PANTHER" id="PTHR23535:SF1">
    <property type="entry name" value="MFS FAMILY TRANSPORT PROTEIN"/>
    <property type="match status" value="1"/>
</dbReference>
<keyword evidence="3" id="KW-1003">Cell membrane</keyword>
<keyword evidence="2" id="KW-0813">Transport</keyword>
<keyword evidence="6 7" id="KW-0472">Membrane</keyword>
<dbReference type="PANTHER" id="PTHR23535">
    <property type="entry name" value="SUGAR EFFLUX TRANSPORTER A-RELATED"/>
    <property type="match status" value="1"/>
</dbReference>
<accession>A0A377CIM8</accession>
<dbReference type="InterPro" id="IPR011701">
    <property type="entry name" value="MFS"/>
</dbReference>
<name>A0A377CIM8_ECOLX</name>
<keyword evidence="5 7" id="KW-1133">Transmembrane helix</keyword>
<evidence type="ECO:0000256" key="1">
    <source>
        <dbReference type="ARBA" id="ARBA00004651"/>
    </source>
</evidence>
<comment type="subcellular location">
    <subcellularLocation>
        <location evidence="1">Cell membrane</location>
        <topology evidence="1">Multi-pass membrane protein</topology>
    </subcellularLocation>
</comment>
<evidence type="ECO:0000256" key="2">
    <source>
        <dbReference type="ARBA" id="ARBA00022448"/>
    </source>
</evidence>